<dbReference type="InterPro" id="IPR036942">
    <property type="entry name" value="Beta-barrel_TonB_sf"/>
</dbReference>
<keyword evidence="6" id="KW-0732">Signal</keyword>
<dbReference type="Proteomes" id="UP001246372">
    <property type="component" value="Unassembled WGS sequence"/>
</dbReference>
<comment type="subcellular location">
    <subcellularLocation>
        <location evidence="1 5">Cell outer membrane</location>
    </subcellularLocation>
</comment>
<evidence type="ECO:0000256" key="1">
    <source>
        <dbReference type="ARBA" id="ARBA00004442"/>
    </source>
</evidence>
<dbReference type="PANTHER" id="PTHR40980">
    <property type="entry name" value="PLUG DOMAIN-CONTAINING PROTEIN"/>
    <property type="match status" value="1"/>
</dbReference>
<dbReference type="SUPFAM" id="SSF56935">
    <property type="entry name" value="Porins"/>
    <property type="match status" value="1"/>
</dbReference>
<dbReference type="InterPro" id="IPR010104">
    <property type="entry name" value="TonB_rcpt_bac"/>
</dbReference>
<keyword evidence="5" id="KW-0798">TonB box</keyword>
<dbReference type="InterPro" id="IPR037066">
    <property type="entry name" value="Plug_dom_sf"/>
</dbReference>
<keyword evidence="9" id="KW-0675">Receptor</keyword>
<accession>A0ABU3PGL5</accession>
<comment type="similarity">
    <text evidence="2 5">Belongs to the TonB-dependent receptor family.</text>
</comment>
<dbReference type="Gene3D" id="2.40.170.20">
    <property type="entry name" value="TonB-dependent receptor, beta-barrel domain"/>
    <property type="match status" value="1"/>
</dbReference>
<evidence type="ECO:0000256" key="6">
    <source>
        <dbReference type="SAM" id="SignalP"/>
    </source>
</evidence>
<dbReference type="RefSeq" id="WP_315652625.1">
    <property type="nucleotide sequence ID" value="NZ_JAVXZY010000010.1"/>
</dbReference>
<dbReference type="InterPro" id="IPR000531">
    <property type="entry name" value="Beta-barrel_TonB"/>
</dbReference>
<gene>
    <name evidence="9" type="ORF">RQP53_20885</name>
</gene>
<dbReference type="EMBL" id="JAVXZY010000010">
    <property type="protein sequence ID" value="MDT9001746.1"/>
    <property type="molecule type" value="Genomic_DNA"/>
</dbReference>
<comment type="caution">
    <text evidence="9">The sequence shown here is derived from an EMBL/GenBank/DDBJ whole genome shotgun (WGS) entry which is preliminary data.</text>
</comment>
<dbReference type="Pfam" id="PF00593">
    <property type="entry name" value="TonB_dep_Rec_b-barrel"/>
    <property type="match status" value="1"/>
</dbReference>
<feature type="domain" description="TonB-dependent receptor plug" evidence="8">
    <location>
        <begin position="72"/>
        <end position="180"/>
    </location>
</feature>
<evidence type="ECO:0000313" key="9">
    <source>
        <dbReference type="EMBL" id="MDT9001746.1"/>
    </source>
</evidence>
<evidence type="ECO:0000313" key="10">
    <source>
        <dbReference type="Proteomes" id="UP001246372"/>
    </source>
</evidence>
<dbReference type="Gene3D" id="2.170.130.10">
    <property type="entry name" value="TonB-dependent receptor, plug domain"/>
    <property type="match status" value="1"/>
</dbReference>
<reference evidence="9" key="1">
    <citation type="submission" date="2023-09" db="EMBL/GenBank/DDBJ databases">
        <title>Paucibacter sp. APW11 Genome sequencing and assembly.</title>
        <authorList>
            <person name="Kim I."/>
        </authorList>
    </citation>
    <scope>NUCLEOTIDE SEQUENCE</scope>
    <source>
        <strain evidence="9">APW11</strain>
    </source>
</reference>
<dbReference type="Pfam" id="PF07715">
    <property type="entry name" value="Plug"/>
    <property type="match status" value="1"/>
</dbReference>
<dbReference type="InterPro" id="IPR012910">
    <property type="entry name" value="Plug_dom"/>
</dbReference>
<keyword evidence="3 5" id="KW-0472">Membrane</keyword>
<sequence length="1040" mass="113919">MSFRILPATRQRRWSVSPIAMAVSLGLLALSQAQAQTAPADAKADKKAAADQLETVVVTGYRSSIEKSLDQKRNANSIIDVVTAEDVGKFPDKNVADALQRVPGVIIDRSGGEGKNVSVRGLSSELTLTQLNGNYIATAESNGDPTRSFNYMLMPSNMLSSAELFKTPEARIDEGGIGGTVILHTRRPLDVKANSGFVSVEGTWADTTGKTDGQYSGQYSWHDEAKRFGVLVGVTQQKRTTRTMGASTENWQWYADDYKAHPATDVNGQPSGMSSRWWGQSGFYDQNGKYYTNFMMPTSVNLNVREEARERKGGQLTMQFKPSNELTLTGNYFRFDLSQNSQTHILKVPEWNLARYDGDGNWPTGRLLDQLSFDRSGSIVTGAKYSAHPGKTYYCSEDQAKAGGQKPGGWGPDDCSVPTPQITGSFNREKAQSQTLDLEAAWKSGPLEATLKGGSTWAKGGPDMQFTMPIKPRMQNASGGYTLGNTASAWSLVGTPTMTFAPELMANLQKGIGEIDLGSTSSSWTRNSTDQKYAQADVTWQLEHDWLESMQFGMKFRDGGTHRSTGNNYWACKGTDVSNYDNRFQNGCDPNASKFQAAFLYPDSLGRLPGGISASAFPAINYPAYVSYLNQTYGSMQTRNENNFVYNVGEKITAAYVQANIRTERLRGNVGLRFVRTRQHADSTDQVDYYNDYFFNGADGKPAPCQVGGKPAAGAPAGSGCVSGFTTLPDSNSNPASGHTSSFVVSSLDRTYNDVLPSLNLAYELNKDWLLRAAASKVISRPGYGDIASPGGLKYYSQEYVNDRRLIGGADKQGWFGEGSNKTLEPYKATQFDLGAEWYFHRGSVLGLDLFRKNVSNFSVPVVRDIVMNVGGKDVTVQNYSTTAGGRDGVSQGIEFYAQHTLDMGLGFQFNYTYNKTNQAAITLADGKQIGTSPLVGSAKNQTNLTVFYNNDKYMLRGSYNRRGEVVGGLINGLNVYEEPYSQIDLNASYNLSKELTLSGSVLNLTKQETRSHLGNDTRDRFFANGYAGRIAYVGLTYKY</sequence>
<evidence type="ECO:0000256" key="2">
    <source>
        <dbReference type="ARBA" id="ARBA00009810"/>
    </source>
</evidence>
<feature type="chain" id="PRO_5046118250" evidence="6">
    <location>
        <begin position="36"/>
        <end position="1040"/>
    </location>
</feature>
<evidence type="ECO:0000259" key="7">
    <source>
        <dbReference type="Pfam" id="PF00593"/>
    </source>
</evidence>
<keyword evidence="10" id="KW-1185">Reference proteome</keyword>
<evidence type="ECO:0000259" key="8">
    <source>
        <dbReference type="Pfam" id="PF07715"/>
    </source>
</evidence>
<dbReference type="NCBIfam" id="TIGR01782">
    <property type="entry name" value="TonB-Xanth-Caul"/>
    <property type="match status" value="1"/>
</dbReference>
<evidence type="ECO:0000256" key="5">
    <source>
        <dbReference type="RuleBase" id="RU003357"/>
    </source>
</evidence>
<evidence type="ECO:0000256" key="3">
    <source>
        <dbReference type="ARBA" id="ARBA00023136"/>
    </source>
</evidence>
<proteinExistence type="inferred from homology"/>
<evidence type="ECO:0000256" key="4">
    <source>
        <dbReference type="ARBA" id="ARBA00023237"/>
    </source>
</evidence>
<protein>
    <submittedName>
        <fullName evidence="9">TonB-dependent receptor</fullName>
    </submittedName>
</protein>
<keyword evidence="4" id="KW-0998">Cell outer membrane</keyword>
<feature type="signal peptide" evidence="6">
    <location>
        <begin position="1"/>
        <end position="35"/>
    </location>
</feature>
<name>A0ABU3PGL5_9BURK</name>
<organism evidence="9 10">
    <name type="scientific">Roseateles aquae</name>
    <dbReference type="NCBI Taxonomy" id="3077235"/>
    <lineage>
        <taxon>Bacteria</taxon>
        <taxon>Pseudomonadati</taxon>
        <taxon>Pseudomonadota</taxon>
        <taxon>Betaproteobacteria</taxon>
        <taxon>Burkholderiales</taxon>
        <taxon>Sphaerotilaceae</taxon>
        <taxon>Roseateles</taxon>
    </lineage>
</organism>
<feature type="domain" description="TonB-dependent receptor-like beta-barrel" evidence="7">
    <location>
        <begin position="520"/>
        <end position="1005"/>
    </location>
</feature>
<dbReference type="PANTHER" id="PTHR40980:SF3">
    <property type="entry name" value="TONB-DEPENDENT RECEPTOR-LIKE BETA-BARREL DOMAIN-CONTAINING PROTEIN"/>
    <property type="match status" value="1"/>
</dbReference>